<organism evidence="2 3">
    <name type="scientific">Senna tora</name>
    <dbReference type="NCBI Taxonomy" id="362788"/>
    <lineage>
        <taxon>Eukaryota</taxon>
        <taxon>Viridiplantae</taxon>
        <taxon>Streptophyta</taxon>
        <taxon>Embryophyta</taxon>
        <taxon>Tracheophyta</taxon>
        <taxon>Spermatophyta</taxon>
        <taxon>Magnoliopsida</taxon>
        <taxon>eudicotyledons</taxon>
        <taxon>Gunneridae</taxon>
        <taxon>Pentapetalae</taxon>
        <taxon>rosids</taxon>
        <taxon>fabids</taxon>
        <taxon>Fabales</taxon>
        <taxon>Fabaceae</taxon>
        <taxon>Caesalpinioideae</taxon>
        <taxon>Cassia clade</taxon>
        <taxon>Senna</taxon>
    </lineage>
</organism>
<dbReference type="InterPro" id="IPR044730">
    <property type="entry name" value="RNase_H-like_dom_plant"/>
</dbReference>
<name>A0A834SGC2_9FABA</name>
<dbReference type="InterPro" id="IPR002156">
    <property type="entry name" value="RNaseH_domain"/>
</dbReference>
<dbReference type="Pfam" id="PF13456">
    <property type="entry name" value="RVT_3"/>
    <property type="match status" value="1"/>
</dbReference>
<evidence type="ECO:0000313" key="2">
    <source>
        <dbReference type="EMBL" id="KAF7803026.1"/>
    </source>
</evidence>
<dbReference type="Proteomes" id="UP000634136">
    <property type="component" value="Unassembled WGS sequence"/>
</dbReference>
<keyword evidence="2" id="KW-0808">Transferase</keyword>
<accession>A0A834SGC2</accession>
<keyword evidence="2" id="KW-0548">Nucleotidyltransferase</keyword>
<dbReference type="CDD" id="cd06222">
    <property type="entry name" value="RNase_H_like"/>
    <property type="match status" value="1"/>
</dbReference>
<dbReference type="GO" id="GO:0003676">
    <property type="term" value="F:nucleic acid binding"/>
    <property type="evidence" value="ECO:0007669"/>
    <property type="project" value="InterPro"/>
</dbReference>
<feature type="domain" description="RNase H type-1" evidence="1">
    <location>
        <begin position="142"/>
        <end position="264"/>
    </location>
</feature>
<dbReference type="OrthoDB" id="663515at2759"/>
<dbReference type="Gene3D" id="3.30.420.10">
    <property type="entry name" value="Ribonuclease H-like superfamily/Ribonuclease H"/>
    <property type="match status" value="1"/>
</dbReference>
<keyword evidence="2" id="KW-0695">RNA-directed DNA polymerase</keyword>
<dbReference type="EMBL" id="JAAIUW010000013">
    <property type="protein sequence ID" value="KAF7803026.1"/>
    <property type="molecule type" value="Genomic_DNA"/>
</dbReference>
<evidence type="ECO:0000313" key="3">
    <source>
        <dbReference type="Proteomes" id="UP000634136"/>
    </source>
</evidence>
<reference evidence="2" key="1">
    <citation type="submission" date="2020-09" db="EMBL/GenBank/DDBJ databases">
        <title>Genome-Enabled Discovery of Anthraquinone Biosynthesis in Senna tora.</title>
        <authorList>
            <person name="Kang S.-H."/>
            <person name="Pandey R.P."/>
            <person name="Lee C.-M."/>
            <person name="Sim J.-S."/>
            <person name="Jeong J.-T."/>
            <person name="Choi B.-S."/>
            <person name="Jung M."/>
            <person name="Ginzburg D."/>
            <person name="Zhao K."/>
            <person name="Won S.Y."/>
            <person name="Oh T.-J."/>
            <person name="Yu Y."/>
            <person name="Kim N.-H."/>
            <person name="Lee O.R."/>
            <person name="Lee T.-H."/>
            <person name="Bashyal P."/>
            <person name="Kim T.-S."/>
            <person name="Lee W.-H."/>
            <person name="Kawkins C."/>
            <person name="Kim C.-K."/>
            <person name="Kim J.S."/>
            <person name="Ahn B.O."/>
            <person name="Rhee S.Y."/>
            <person name="Sohng J.K."/>
        </authorList>
    </citation>
    <scope>NUCLEOTIDE SEQUENCE</scope>
    <source>
        <tissue evidence="2">Leaf</tissue>
    </source>
</reference>
<dbReference type="PANTHER" id="PTHR47723:SF19">
    <property type="entry name" value="POLYNUCLEOTIDYL TRANSFERASE, RIBONUCLEASE H-LIKE SUPERFAMILY PROTEIN"/>
    <property type="match status" value="1"/>
</dbReference>
<evidence type="ECO:0000259" key="1">
    <source>
        <dbReference type="Pfam" id="PF13456"/>
    </source>
</evidence>
<dbReference type="InterPro" id="IPR036397">
    <property type="entry name" value="RNaseH_sf"/>
</dbReference>
<dbReference type="AlphaFoldDB" id="A0A834SGC2"/>
<dbReference type="InterPro" id="IPR012337">
    <property type="entry name" value="RNaseH-like_sf"/>
</dbReference>
<dbReference type="SUPFAM" id="SSF53098">
    <property type="entry name" value="Ribonuclease H-like"/>
    <property type="match status" value="1"/>
</dbReference>
<sequence>MADVASCSRCGGLQEDVLDAVRDCPKARSLWMRLVRSSFWPEFFNFDLTTWLHLNLIKKLGRLEFDWHSTFATAVWSLWRWRNEIIFGNGDEGTDWFFTFIHRVRSFRDDFESIFTQRSRPPARVNKDVVWKKPLLGWVKINVDGACNKDQSLKAACGGVARDHNGRYVGAFTRNLGACSSLHAELWGVQSGLDMALQFGLEKVVIKMDSLVACELIKSPPNDSHPCIALLRGIHGRSCDIGEVVFQHVYREGNHAADAMAAKAYNSSYLLELHNSPPVFENKDGNMQDLIFSICFIQGMADSYHHDEIRVTRPARTNRAITWDPLRTTRVKFNMDESVRKRMNSTAMAFWRMT</sequence>
<keyword evidence="3" id="KW-1185">Reference proteome</keyword>
<protein>
    <submittedName>
        <fullName evidence="2">Putative reverse transcriptase</fullName>
    </submittedName>
</protein>
<proteinExistence type="predicted"/>
<gene>
    <name evidence="2" type="ORF">G2W53_042137</name>
</gene>
<dbReference type="GO" id="GO:0003964">
    <property type="term" value="F:RNA-directed DNA polymerase activity"/>
    <property type="evidence" value="ECO:0007669"/>
    <property type="project" value="UniProtKB-KW"/>
</dbReference>
<comment type="caution">
    <text evidence="2">The sequence shown here is derived from an EMBL/GenBank/DDBJ whole genome shotgun (WGS) entry which is preliminary data.</text>
</comment>
<dbReference type="InterPro" id="IPR053151">
    <property type="entry name" value="RNase_H-like"/>
</dbReference>
<dbReference type="GO" id="GO:0004523">
    <property type="term" value="F:RNA-DNA hybrid ribonuclease activity"/>
    <property type="evidence" value="ECO:0007669"/>
    <property type="project" value="InterPro"/>
</dbReference>
<dbReference type="PANTHER" id="PTHR47723">
    <property type="entry name" value="OS05G0353850 PROTEIN"/>
    <property type="match status" value="1"/>
</dbReference>